<dbReference type="Gene3D" id="2.60.40.4070">
    <property type="match status" value="1"/>
</dbReference>
<comment type="caution">
    <text evidence="1">The sequence shown here is derived from an EMBL/GenBank/DDBJ whole genome shotgun (WGS) entry which is preliminary data.</text>
</comment>
<accession>A0A523XV67</accession>
<evidence type="ECO:0000313" key="1">
    <source>
        <dbReference type="EMBL" id="TET83208.1"/>
    </source>
</evidence>
<reference evidence="1 2" key="1">
    <citation type="submission" date="2019-03" db="EMBL/GenBank/DDBJ databases">
        <title>Metabolic potential of uncultured bacteria and archaea associated with petroleum seepage in deep-sea sediments.</title>
        <authorList>
            <person name="Dong X."/>
            <person name="Hubert C."/>
        </authorList>
    </citation>
    <scope>NUCLEOTIDE SEQUENCE [LARGE SCALE GENOMIC DNA]</scope>
    <source>
        <strain evidence="1">E29_bin36</strain>
    </source>
</reference>
<feature type="non-terminal residue" evidence="1">
    <location>
        <position position="1"/>
    </location>
</feature>
<proteinExistence type="predicted"/>
<dbReference type="EMBL" id="SOIP01000050">
    <property type="protein sequence ID" value="TET83208.1"/>
    <property type="molecule type" value="Genomic_DNA"/>
</dbReference>
<dbReference type="AlphaFoldDB" id="A0A523XV67"/>
<dbReference type="InterPro" id="IPR026444">
    <property type="entry name" value="Secre_tail"/>
</dbReference>
<gene>
    <name evidence="1" type="ORF">E3J38_00865</name>
</gene>
<organism evidence="1 2">
    <name type="scientific">candidate division TA06 bacterium</name>
    <dbReference type="NCBI Taxonomy" id="2250710"/>
    <lineage>
        <taxon>Bacteria</taxon>
        <taxon>Bacteria division TA06</taxon>
    </lineage>
</organism>
<dbReference type="Proteomes" id="UP000315534">
    <property type="component" value="Unassembled WGS sequence"/>
</dbReference>
<name>A0A523XV67_UNCT6</name>
<evidence type="ECO:0000313" key="2">
    <source>
        <dbReference type="Proteomes" id="UP000315534"/>
    </source>
</evidence>
<sequence>IQDTVIIEQDTTIYDDIVIIDSGQLIVRNCSLKLKGNITALDNALFSVDSADFTILQDFIYQFMLVAVDSAAMEITNTSFNSSKLPITSVVGGKASIIFDSVDMGDGFITFAAMEGGSIDVEYSSRAGEFVVLGDSANLSISHSDTVLVWLGFPENSSGELHGSPGMEEWVDEFTFPDSTCSGIGYSIQIDSLYGLILATMAVDSTDVTVYDAELQSCGNIFWKFPVTDTISGLVDESHYDDWVAPLPNRNLRLVNTSVRAWNLYFGDSTDLTIKSSIFGECLASDSSKPTIMNAIWDGNGGHIGATGRSFFLTLFTSLHTDALQEGQSVSMFFLTSFLRGNLIARDMAVCLTYNTVLANPVLVDDSATVMIAGLYPPSPAYINDTLSIQGSATMYKGSDSQFQFDGYRLDYASLDDTTQYFPITDRISDPIEDGELCKFDTYGLDVGDYFIRLWYFFSAFGQNDSLPFINTIYLKYKTGVYEGDRRKEFFLSVSPTLLNSAAKICYGIPCPAEVELSIYDVSGRRVVVLDKGIKQEGVYSVAWNAAELSPGVYFCRLTAGDISHTRKLVVLK</sequence>
<protein>
    <submittedName>
        <fullName evidence="1">T9SS type A sorting domain-containing protein</fullName>
    </submittedName>
</protein>
<dbReference type="NCBIfam" id="TIGR04183">
    <property type="entry name" value="Por_Secre_tail"/>
    <property type="match status" value="1"/>
</dbReference>